<feature type="transmembrane region" description="Helical" evidence="2">
    <location>
        <begin position="33"/>
        <end position="54"/>
    </location>
</feature>
<keyword evidence="4" id="KW-1185">Reference proteome</keyword>
<organism evidence="3 4">
    <name type="scientific">Lutimaribacter marinistellae</name>
    <dbReference type="NCBI Taxonomy" id="1820329"/>
    <lineage>
        <taxon>Bacteria</taxon>
        <taxon>Pseudomonadati</taxon>
        <taxon>Pseudomonadota</taxon>
        <taxon>Alphaproteobacteria</taxon>
        <taxon>Rhodobacterales</taxon>
        <taxon>Roseobacteraceae</taxon>
        <taxon>Lutimaribacter</taxon>
    </lineage>
</organism>
<keyword evidence="2" id="KW-0472">Membrane</keyword>
<accession>A0ABV7TGN0</accession>
<dbReference type="Proteomes" id="UP001595629">
    <property type="component" value="Unassembled WGS sequence"/>
</dbReference>
<feature type="region of interest" description="Disordered" evidence="1">
    <location>
        <begin position="76"/>
        <end position="152"/>
    </location>
</feature>
<evidence type="ECO:0000256" key="1">
    <source>
        <dbReference type="SAM" id="MobiDB-lite"/>
    </source>
</evidence>
<keyword evidence="2" id="KW-1133">Transmembrane helix</keyword>
<protein>
    <submittedName>
        <fullName evidence="3">Uncharacterized protein</fullName>
    </submittedName>
</protein>
<dbReference type="RefSeq" id="WP_386735600.1">
    <property type="nucleotide sequence ID" value="NZ_JBHRXI010000010.1"/>
</dbReference>
<keyword evidence="2" id="KW-0812">Transmembrane</keyword>
<evidence type="ECO:0000256" key="2">
    <source>
        <dbReference type="SAM" id="Phobius"/>
    </source>
</evidence>
<dbReference type="EMBL" id="JBHRXI010000010">
    <property type="protein sequence ID" value="MFC3614388.1"/>
    <property type="molecule type" value="Genomic_DNA"/>
</dbReference>
<sequence length="152" mass="15984">MFVRHSWGMVETDTDLSVAMRAPTSRNRLGSGFAWITVVGLSATAFAVVTLAFLSARLHEEEVAALDAAPSANSVEAQTASASANAEPDIEPVPEPADVTEAPTVPEAEKEWSLGGLFGGDGAREESSLPAEPFTMIRSMPASRTPVRRGGE</sequence>
<gene>
    <name evidence="3" type="ORF">ACFORG_11495</name>
</gene>
<comment type="caution">
    <text evidence="3">The sequence shown here is derived from an EMBL/GenBank/DDBJ whole genome shotgun (WGS) entry which is preliminary data.</text>
</comment>
<evidence type="ECO:0000313" key="4">
    <source>
        <dbReference type="Proteomes" id="UP001595629"/>
    </source>
</evidence>
<reference evidence="4" key="1">
    <citation type="journal article" date="2019" name="Int. J. Syst. Evol. Microbiol.">
        <title>The Global Catalogue of Microorganisms (GCM) 10K type strain sequencing project: providing services to taxonomists for standard genome sequencing and annotation.</title>
        <authorList>
            <consortium name="The Broad Institute Genomics Platform"/>
            <consortium name="The Broad Institute Genome Sequencing Center for Infectious Disease"/>
            <person name="Wu L."/>
            <person name="Ma J."/>
        </authorList>
    </citation>
    <scope>NUCLEOTIDE SEQUENCE [LARGE SCALE GENOMIC DNA]</scope>
    <source>
        <strain evidence="4">KCTC 42911</strain>
    </source>
</reference>
<proteinExistence type="predicted"/>
<name>A0ABV7TGN0_9RHOB</name>
<evidence type="ECO:0000313" key="3">
    <source>
        <dbReference type="EMBL" id="MFC3614388.1"/>
    </source>
</evidence>